<organism evidence="2 3">
    <name type="scientific">Protopolystoma xenopodis</name>
    <dbReference type="NCBI Taxonomy" id="117903"/>
    <lineage>
        <taxon>Eukaryota</taxon>
        <taxon>Metazoa</taxon>
        <taxon>Spiralia</taxon>
        <taxon>Lophotrochozoa</taxon>
        <taxon>Platyhelminthes</taxon>
        <taxon>Monogenea</taxon>
        <taxon>Polyopisthocotylea</taxon>
        <taxon>Polystomatidea</taxon>
        <taxon>Polystomatidae</taxon>
        <taxon>Protopolystoma</taxon>
    </lineage>
</organism>
<dbReference type="EMBL" id="CAAALY010079097">
    <property type="protein sequence ID" value="VEL26259.1"/>
    <property type="molecule type" value="Genomic_DNA"/>
</dbReference>
<protein>
    <submittedName>
        <fullName evidence="2">Uncharacterized protein</fullName>
    </submittedName>
</protein>
<keyword evidence="3" id="KW-1185">Reference proteome</keyword>
<name>A0A448X2L9_9PLAT</name>
<evidence type="ECO:0000313" key="2">
    <source>
        <dbReference type="EMBL" id="VEL26259.1"/>
    </source>
</evidence>
<comment type="caution">
    <text evidence="2">The sequence shown here is derived from an EMBL/GenBank/DDBJ whole genome shotgun (WGS) entry which is preliminary data.</text>
</comment>
<sequence>MLKLTFCPLSSVSRGFSRPRRGRDSNETASRLFNWRCTGFAVARHDSGHSVRRSALSHSAHLHVGRLGRVTRLGLSKQHQFRDCFRLRATRPVQSDGVIWRWLELVRSSPRGPEDSSASDDLNNPSTPAHSSRSSR</sequence>
<dbReference type="Proteomes" id="UP000784294">
    <property type="component" value="Unassembled WGS sequence"/>
</dbReference>
<evidence type="ECO:0000256" key="1">
    <source>
        <dbReference type="SAM" id="MobiDB-lite"/>
    </source>
</evidence>
<dbReference type="AlphaFoldDB" id="A0A448X2L9"/>
<evidence type="ECO:0000313" key="3">
    <source>
        <dbReference type="Proteomes" id="UP000784294"/>
    </source>
</evidence>
<proteinExistence type="predicted"/>
<reference evidence="2" key="1">
    <citation type="submission" date="2018-11" db="EMBL/GenBank/DDBJ databases">
        <authorList>
            <consortium name="Pathogen Informatics"/>
        </authorList>
    </citation>
    <scope>NUCLEOTIDE SEQUENCE</scope>
</reference>
<gene>
    <name evidence="2" type="ORF">PXEA_LOCUS19699</name>
</gene>
<feature type="compositionally biased region" description="Polar residues" evidence="1">
    <location>
        <begin position="119"/>
        <end position="136"/>
    </location>
</feature>
<feature type="region of interest" description="Disordered" evidence="1">
    <location>
        <begin position="109"/>
        <end position="136"/>
    </location>
</feature>
<accession>A0A448X2L9</accession>